<keyword evidence="5" id="KW-0804">Transcription</keyword>
<evidence type="ECO:0000313" key="9">
    <source>
        <dbReference type="EMBL" id="KIW88208.1"/>
    </source>
</evidence>
<evidence type="ECO:0000256" key="5">
    <source>
        <dbReference type="ARBA" id="ARBA00023163"/>
    </source>
</evidence>
<keyword evidence="4" id="KW-0238">DNA-binding</keyword>
<feature type="compositionally biased region" description="Polar residues" evidence="7">
    <location>
        <begin position="656"/>
        <end position="684"/>
    </location>
</feature>
<dbReference type="PANTHER" id="PTHR47171:SF1">
    <property type="entry name" value="ZN(II)2CYS6 TRANSCRIPTION FACTOR (EUROFUNG)"/>
    <property type="match status" value="1"/>
</dbReference>
<accession>A0A0D2H4I5</accession>
<gene>
    <name evidence="9" type="ORF">Z519_11319</name>
</gene>
<evidence type="ECO:0000256" key="3">
    <source>
        <dbReference type="ARBA" id="ARBA00023015"/>
    </source>
</evidence>
<sequence length="740" mass="83527">MSERPLVRKPKACVPCHERKVRCDATQVGCPCTKCIRSNYTERCQLFDAVRMRREKHKRTVDEAFPCTSAEDGRDVPGRCPRPELPAVARTDDDTPNLHSTHATPLNAVSFDPVAQPTSRTAQRTIGNRHHILTKAHENRPTGESVELDISRHVSQWSADGASPEQNDPHHQSREVIEYHEGINSSTILGDTFGTKPQGFVRITIRNPETRFQWNSFELDDSDAQYLQRKGAFITPARSICDKFIRLYFERIHPYAPILDRAQFLRDYMNGIGSTFLMHSIMANVVPYAPIGLLSEAGFSDRLMAQMSLCTKAQLLHDFGVEKSQLSILQGSFLLSSLFSSPLAHRDYRYWFMNAVRLATQIGIDKYCTATHLDLSTRQSFQRIWSVLYIRDVQLTLSGLSNVRRIIDENWKPADVTEADDGDTEELVAFDHLVPPLTKLQKVYFAQAGMLASLGARFLQIFKTQGRPPAKEACQDFEKSLSSWRKALPTEMHTENVQEWSAGNVWALVLRATSYRLECGFYRLLTRYDRTTGDQAVQHASLKQQNAIFELDTVIERIMLHGLIEYCPLSVFMCASTTLAMHVETALKTFPNSHQRLAAQARIHTSLLFLAAGGETWPHARRILKVFEVILARTNLSLDGTEKANADPKSTHPFRQANNEKQTEVTGSSNNTNDPNSGANPGSSDQDRGPDPRPRHPRARTNSFAVDSVLPEYEPLFGQAADAQPEEWLQDFLELNYVGI</sequence>
<dbReference type="Proteomes" id="UP000053789">
    <property type="component" value="Unassembled WGS sequence"/>
</dbReference>
<dbReference type="InterPro" id="IPR001138">
    <property type="entry name" value="Zn2Cys6_DnaBD"/>
</dbReference>
<dbReference type="InterPro" id="IPR007219">
    <property type="entry name" value="XnlR_reg_dom"/>
</dbReference>
<dbReference type="Pfam" id="PF00172">
    <property type="entry name" value="Zn_clus"/>
    <property type="match status" value="1"/>
</dbReference>
<evidence type="ECO:0000259" key="8">
    <source>
        <dbReference type="PROSITE" id="PS50048"/>
    </source>
</evidence>
<feature type="compositionally biased region" description="Basic and acidic residues" evidence="7">
    <location>
        <begin position="685"/>
        <end position="694"/>
    </location>
</feature>
<reference evidence="9" key="1">
    <citation type="submission" date="2015-01" db="EMBL/GenBank/DDBJ databases">
        <title>The Genome Sequence of Cladophialophora bantiana CBS 173.52.</title>
        <authorList>
            <consortium name="The Broad Institute Genomics Platform"/>
            <person name="Cuomo C."/>
            <person name="de Hoog S."/>
            <person name="Gorbushina A."/>
            <person name="Stielow B."/>
            <person name="Teixiera M."/>
            <person name="Abouelleil A."/>
            <person name="Chapman S.B."/>
            <person name="Priest M."/>
            <person name="Young S.K."/>
            <person name="Wortman J."/>
            <person name="Nusbaum C."/>
            <person name="Birren B."/>
        </authorList>
    </citation>
    <scope>NUCLEOTIDE SEQUENCE [LARGE SCALE GENOMIC DNA]</scope>
    <source>
        <strain evidence="9">CBS 173.52</strain>
    </source>
</reference>
<evidence type="ECO:0000256" key="6">
    <source>
        <dbReference type="ARBA" id="ARBA00023242"/>
    </source>
</evidence>
<keyword evidence="10" id="KW-1185">Reference proteome</keyword>
<keyword evidence="3" id="KW-0805">Transcription regulation</keyword>
<name>A0A0D2H4I5_CLAB1</name>
<protein>
    <recommendedName>
        <fullName evidence="8">Zn(2)-C6 fungal-type domain-containing protein</fullName>
    </recommendedName>
</protein>
<dbReference type="HOGENOM" id="CLU_023926_1_0_1"/>
<feature type="region of interest" description="Disordered" evidence="7">
    <location>
        <begin position="640"/>
        <end position="707"/>
    </location>
</feature>
<evidence type="ECO:0000256" key="7">
    <source>
        <dbReference type="SAM" id="MobiDB-lite"/>
    </source>
</evidence>
<dbReference type="InterPro" id="IPR052073">
    <property type="entry name" value="Amide_Lactam_Regulators"/>
</dbReference>
<dbReference type="PANTHER" id="PTHR47171">
    <property type="entry name" value="FARA-RELATED"/>
    <property type="match status" value="1"/>
</dbReference>
<feature type="domain" description="Zn(2)-C6 fungal-type" evidence="8">
    <location>
        <begin position="12"/>
        <end position="46"/>
    </location>
</feature>
<keyword evidence="2" id="KW-0862">Zinc</keyword>
<keyword evidence="6" id="KW-0539">Nucleus</keyword>
<feature type="region of interest" description="Disordered" evidence="7">
    <location>
        <begin position="86"/>
        <end position="145"/>
    </location>
</feature>
<dbReference type="EMBL" id="KN847000">
    <property type="protein sequence ID" value="KIW88208.1"/>
    <property type="molecule type" value="Genomic_DNA"/>
</dbReference>
<dbReference type="GO" id="GO:0003677">
    <property type="term" value="F:DNA binding"/>
    <property type="evidence" value="ECO:0007669"/>
    <property type="project" value="UniProtKB-KW"/>
</dbReference>
<dbReference type="CDD" id="cd12148">
    <property type="entry name" value="fungal_TF_MHR"/>
    <property type="match status" value="1"/>
</dbReference>
<evidence type="ECO:0000313" key="10">
    <source>
        <dbReference type="Proteomes" id="UP000053789"/>
    </source>
</evidence>
<keyword evidence="1" id="KW-0479">Metal-binding</keyword>
<evidence type="ECO:0000256" key="2">
    <source>
        <dbReference type="ARBA" id="ARBA00022833"/>
    </source>
</evidence>
<feature type="compositionally biased region" description="Basic and acidic residues" evidence="7">
    <location>
        <begin position="640"/>
        <end position="650"/>
    </location>
</feature>
<dbReference type="SMART" id="SM00066">
    <property type="entry name" value="GAL4"/>
    <property type="match status" value="1"/>
</dbReference>
<dbReference type="GeneID" id="27704247"/>
<dbReference type="GO" id="GO:0000981">
    <property type="term" value="F:DNA-binding transcription factor activity, RNA polymerase II-specific"/>
    <property type="evidence" value="ECO:0007669"/>
    <property type="project" value="InterPro"/>
</dbReference>
<dbReference type="PROSITE" id="PS00463">
    <property type="entry name" value="ZN2_CY6_FUNGAL_1"/>
    <property type="match status" value="1"/>
</dbReference>
<dbReference type="InterPro" id="IPR036864">
    <property type="entry name" value="Zn2-C6_fun-type_DNA-bd_sf"/>
</dbReference>
<evidence type="ECO:0000256" key="1">
    <source>
        <dbReference type="ARBA" id="ARBA00022723"/>
    </source>
</evidence>
<dbReference type="RefSeq" id="XP_016614877.1">
    <property type="nucleotide sequence ID" value="XM_016769031.1"/>
</dbReference>
<dbReference type="VEuPathDB" id="FungiDB:Z519_11319"/>
<dbReference type="PROSITE" id="PS50048">
    <property type="entry name" value="ZN2_CY6_FUNGAL_2"/>
    <property type="match status" value="1"/>
</dbReference>
<evidence type="ECO:0000256" key="4">
    <source>
        <dbReference type="ARBA" id="ARBA00023125"/>
    </source>
</evidence>
<dbReference type="CDD" id="cd00067">
    <property type="entry name" value="GAL4"/>
    <property type="match status" value="1"/>
</dbReference>
<dbReference type="GO" id="GO:0008270">
    <property type="term" value="F:zinc ion binding"/>
    <property type="evidence" value="ECO:0007669"/>
    <property type="project" value="InterPro"/>
</dbReference>
<organism evidence="9 10">
    <name type="scientific">Cladophialophora bantiana (strain ATCC 10958 / CBS 173.52 / CDC B-1940 / NIH 8579)</name>
    <name type="common">Xylohypha bantiana</name>
    <dbReference type="NCBI Taxonomy" id="1442370"/>
    <lineage>
        <taxon>Eukaryota</taxon>
        <taxon>Fungi</taxon>
        <taxon>Dikarya</taxon>
        <taxon>Ascomycota</taxon>
        <taxon>Pezizomycotina</taxon>
        <taxon>Eurotiomycetes</taxon>
        <taxon>Chaetothyriomycetidae</taxon>
        <taxon>Chaetothyriales</taxon>
        <taxon>Herpotrichiellaceae</taxon>
        <taxon>Cladophialophora</taxon>
    </lineage>
</organism>
<dbReference type="AlphaFoldDB" id="A0A0D2H4I5"/>
<dbReference type="Pfam" id="PF04082">
    <property type="entry name" value="Fungal_trans"/>
    <property type="match status" value="1"/>
</dbReference>
<feature type="compositionally biased region" description="Polar residues" evidence="7">
    <location>
        <begin position="116"/>
        <end position="126"/>
    </location>
</feature>
<dbReference type="SUPFAM" id="SSF57701">
    <property type="entry name" value="Zn2/Cys6 DNA-binding domain"/>
    <property type="match status" value="1"/>
</dbReference>
<dbReference type="GO" id="GO:0006351">
    <property type="term" value="P:DNA-templated transcription"/>
    <property type="evidence" value="ECO:0007669"/>
    <property type="project" value="InterPro"/>
</dbReference>
<dbReference type="OrthoDB" id="4107818at2759"/>
<proteinExistence type="predicted"/>